<sequence length="111" mass="12399">MNSLLAATAVDLVLSSNETESATVYSSTAQQQSQRRLPLRARKHQPREPLFALSPRSLSALMQFVLPNIQQTASDRISIIFDLMLGACNIAVFQFQMAKRGTLLIPRRNQL</sequence>
<evidence type="ECO:0000256" key="1">
    <source>
        <dbReference type="SAM" id="MobiDB-lite"/>
    </source>
</evidence>
<keyword evidence="3" id="KW-1185">Reference proteome</keyword>
<dbReference type="GeneID" id="26970469"/>
<evidence type="ECO:0000313" key="2">
    <source>
        <dbReference type="EMBL" id="KGQ01763.1"/>
    </source>
</evidence>
<dbReference type="STRING" id="502779.A0A0A2V2R6"/>
<protein>
    <submittedName>
        <fullName evidence="2">Uncharacterized protein</fullName>
    </submittedName>
</protein>
<dbReference type="Proteomes" id="UP000002059">
    <property type="component" value="Partially assembled WGS sequence"/>
</dbReference>
<name>A0A0A2V2R6_PARBA</name>
<organism evidence="2 3">
    <name type="scientific">Paracoccidioides lutzii (strain ATCC MYA-826 / Pb01)</name>
    <name type="common">Paracoccidioides brasiliensis</name>
    <dbReference type="NCBI Taxonomy" id="502779"/>
    <lineage>
        <taxon>Eukaryota</taxon>
        <taxon>Fungi</taxon>
        <taxon>Dikarya</taxon>
        <taxon>Ascomycota</taxon>
        <taxon>Pezizomycotina</taxon>
        <taxon>Eurotiomycetes</taxon>
        <taxon>Eurotiomycetidae</taxon>
        <taxon>Onygenales</taxon>
        <taxon>Ajellomycetaceae</taxon>
        <taxon>Paracoccidioides</taxon>
    </lineage>
</organism>
<feature type="region of interest" description="Disordered" evidence="1">
    <location>
        <begin position="24"/>
        <end position="45"/>
    </location>
</feature>
<dbReference type="KEGG" id="pbl:PAAG_11484"/>
<dbReference type="HOGENOM" id="CLU_2159148_0_0_1"/>
<dbReference type="VEuPathDB" id="FungiDB:PAAG_11484"/>
<feature type="compositionally biased region" description="Polar residues" evidence="1">
    <location>
        <begin position="24"/>
        <end position="35"/>
    </location>
</feature>
<proteinExistence type="predicted"/>
<accession>A0A0A2V2R6</accession>
<dbReference type="OrthoDB" id="5295362at2759"/>
<dbReference type="RefSeq" id="XP_015703259.1">
    <property type="nucleotide sequence ID" value="XM_015847127.1"/>
</dbReference>
<dbReference type="EMBL" id="KN293996">
    <property type="protein sequence ID" value="KGQ01763.1"/>
    <property type="molecule type" value="Genomic_DNA"/>
</dbReference>
<evidence type="ECO:0000313" key="3">
    <source>
        <dbReference type="Proteomes" id="UP000002059"/>
    </source>
</evidence>
<reference evidence="2 3" key="1">
    <citation type="journal article" date="2011" name="PLoS Genet.">
        <title>Comparative genomic analysis of human fungal pathogens causing paracoccidioidomycosis.</title>
        <authorList>
            <person name="Desjardins C.A."/>
            <person name="Champion M.D."/>
            <person name="Holder J.W."/>
            <person name="Muszewska A."/>
            <person name="Goldberg J."/>
            <person name="Bailao A.M."/>
            <person name="Brigido M.M."/>
            <person name="Ferreira M.E."/>
            <person name="Garcia A.M."/>
            <person name="Grynberg M."/>
            <person name="Gujja S."/>
            <person name="Heiman D.I."/>
            <person name="Henn M.R."/>
            <person name="Kodira C.D."/>
            <person name="Leon-Narvaez H."/>
            <person name="Longo L.V."/>
            <person name="Ma L.J."/>
            <person name="Malavazi I."/>
            <person name="Matsuo A.L."/>
            <person name="Morais F.V."/>
            <person name="Pereira M."/>
            <person name="Rodriguez-Brito S."/>
            <person name="Sakthikumar S."/>
            <person name="Salem-Izacc S.M."/>
            <person name="Sykes S.M."/>
            <person name="Teixeira M.M."/>
            <person name="Vallejo M.C."/>
            <person name="Walter M.E."/>
            <person name="Yandava C."/>
            <person name="Young S."/>
            <person name="Zeng Q."/>
            <person name="Zucker J."/>
            <person name="Felipe M.S."/>
            <person name="Goldman G.H."/>
            <person name="Haas B.J."/>
            <person name="McEwen J.G."/>
            <person name="Nino-Vega G."/>
            <person name="Puccia R."/>
            <person name="San-Blas G."/>
            <person name="Soares C.M."/>
            <person name="Birren B.W."/>
            <person name="Cuomo C.A."/>
        </authorList>
    </citation>
    <scope>NUCLEOTIDE SEQUENCE [LARGE SCALE GENOMIC DNA]</scope>
    <source>
        <strain evidence="3">ATCC MYA-826 / Pb01</strain>
    </source>
</reference>
<gene>
    <name evidence="2" type="ORF">PAAG_11484</name>
</gene>
<dbReference type="AlphaFoldDB" id="A0A0A2V2R6"/>